<feature type="region of interest" description="Disordered" evidence="1">
    <location>
        <begin position="34"/>
        <end position="57"/>
    </location>
</feature>
<reference evidence="3" key="1">
    <citation type="submission" date="2020-12" db="UniProtKB">
        <authorList>
            <consortium name="WormBaseParasite"/>
        </authorList>
    </citation>
    <scope>IDENTIFICATION</scope>
    <source>
        <strain evidence="3">MHco3</strain>
    </source>
</reference>
<name>A0A7I4YM99_HAECO</name>
<dbReference type="PANTHER" id="PTHR36520">
    <property type="entry name" value="PROTEIN CBG13000-RELATED"/>
    <property type="match status" value="1"/>
</dbReference>
<evidence type="ECO:0000313" key="2">
    <source>
        <dbReference type="Proteomes" id="UP000025227"/>
    </source>
</evidence>
<dbReference type="WBParaSite" id="HCON_00115290-00001">
    <property type="protein sequence ID" value="HCON_00115290-00001"/>
    <property type="gene ID" value="HCON_00115290"/>
</dbReference>
<dbReference type="AlphaFoldDB" id="A0A7I4YM99"/>
<evidence type="ECO:0000256" key="1">
    <source>
        <dbReference type="SAM" id="MobiDB-lite"/>
    </source>
</evidence>
<dbReference type="Proteomes" id="UP000025227">
    <property type="component" value="Unplaced"/>
</dbReference>
<accession>A0A7I4YM99</accession>
<evidence type="ECO:0000313" key="3">
    <source>
        <dbReference type="WBParaSite" id="HCON_00115290-00001"/>
    </source>
</evidence>
<organism evidence="2 3">
    <name type="scientific">Haemonchus contortus</name>
    <name type="common">Barber pole worm</name>
    <dbReference type="NCBI Taxonomy" id="6289"/>
    <lineage>
        <taxon>Eukaryota</taxon>
        <taxon>Metazoa</taxon>
        <taxon>Ecdysozoa</taxon>
        <taxon>Nematoda</taxon>
        <taxon>Chromadorea</taxon>
        <taxon>Rhabditida</taxon>
        <taxon>Rhabditina</taxon>
        <taxon>Rhabditomorpha</taxon>
        <taxon>Strongyloidea</taxon>
        <taxon>Trichostrongylidae</taxon>
        <taxon>Haemonchus</taxon>
    </lineage>
</organism>
<sequence>MQCTAILLIYAFTNVNGYEDIHDDRSLLDRIEEQTKNDKQSSANGEQDEEEEYEIDGKDKRSSVYDFLYKRLKQDANGESKRKRLTPNVYMIPGPQEPLPGRSHLGDYWPVFPFQNQFSGGLDLDPSISRHIGGDMNIAVPSWGMLDIYGRFFNRIHDTTTKFGYVNYPVNMLDLEKEDFVKLMSDPSLQYNRNAQPRLPLGKLARTYVPINCKPPMCNPYHANFGFGMEHDFGGNDGVEGDIDVPIPISKGVAYRVPFSGKVYAFWDNITVTYGQNLAPVDPFMSLFEYQKHRDPGLAIPRRRRDVSHSKKIWFDEPTSATYEDHLKEPTSTTYEHQLKSYNENKHRVVATQQGQSYKALRLVHEPIGSFYPPFPGQIFQPVSCTLQYSQATFYEDFNSGPLLCRPLFTAPLISRIPWFAVPPFADSFNERVLIP</sequence>
<dbReference type="OrthoDB" id="5794824at2759"/>
<dbReference type="PANTHER" id="PTHR36520:SF2">
    <property type="entry name" value="CONSERVED SECRETED PROTEIN"/>
    <property type="match status" value="1"/>
</dbReference>
<dbReference type="OMA" id="VYMIPGP"/>
<protein>
    <submittedName>
        <fullName evidence="3">Secreted protein</fullName>
    </submittedName>
</protein>
<proteinExistence type="predicted"/>
<keyword evidence="2" id="KW-1185">Reference proteome</keyword>